<keyword evidence="4 6" id="KW-0808">Transferase</keyword>
<keyword evidence="2 6" id="KW-0963">Cytoplasm</keyword>
<sequence length="307" mass="36191">MPIKIPNNLPAVEILAKENIFVMKESRALSQDIRPLKFVIVNLMPTKIETETQLLRLLSNTPLQIEVTFLKMASYVSKNTSKEHMANFYKTFDDIKNDYFDGLIITGAPVENLEFEEVIYWNELTKIMKWSKKHVYSTISICWGAQASLYYHYGIKKYKLKKKLFGIYPLKIKICHTMLLRGFDEIFNMPQSRHTEVRAEDIEKVIELEILENSKESGVSIVRTKDKRDVFIMGHLEYDRMTLAKEYERDVKLGKKIEVPFNYYPNDDPTKIPPFVWRGHANLLFSNWVNHHVYQNTPYDLRELKNL</sequence>
<protein>
    <recommendedName>
        <fullName evidence="6">Homoserine O-acetyltransferase</fullName>
        <shortName evidence="6">HAT</shortName>
        <ecNumber evidence="6">2.3.1.31</ecNumber>
    </recommendedName>
    <alternativeName>
        <fullName evidence="6">Homoserine transacetylase</fullName>
        <shortName evidence="6">HTA</shortName>
    </alternativeName>
</protein>
<evidence type="ECO:0000256" key="5">
    <source>
        <dbReference type="ARBA" id="ARBA00023315"/>
    </source>
</evidence>
<feature type="binding site" evidence="6">
    <location>
        <position position="163"/>
    </location>
    <ligand>
        <name>substrate</name>
    </ligand>
</feature>
<dbReference type="CDD" id="cd03131">
    <property type="entry name" value="GATase1_HTS"/>
    <property type="match status" value="1"/>
</dbReference>
<dbReference type="RefSeq" id="WP_094080526.1">
    <property type="nucleotide sequence ID" value="NZ_CP165644.1"/>
</dbReference>
<comment type="function">
    <text evidence="6">Transfers an acetyl group from acetyl-CoA to L-homoserine, forming acetyl-L-homoserine.</text>
</comment>
<dbReference type="InterPro" id="IPR005697">
    <property type="entry name" value="HST_MetA"/>
</dbReference>
<dbReference type="GO" id="GO:0008899">
    <property type="term" value="F:homoserine O-succinyltransferase activity"/>
    <property type="evidence" value="ECO:0007669"/>
    <property type="project" value="UniProtKB-UniRule"/>
</dbReference>
<evidence type="ECO:0000313" key="8">
    <source>
        <dbReference type="EMBL" id="XDU65918.1"/>
    </source>
</evidence>
<dbReference type="EC" id="2.3.1.31" evidence="6"/>
<evidence type="ECO:0000256" key="4">
    <source>
        <dbReference type="ARBA" id="ARBA00022679"/>
    </source>
</evidence>
<name>A0AB39VDY1_9FUSO</name>
<keyword evidence="6" id="KW-0486">Methionine biosynthesis</keyword>
<evidence type="ECO:0000256" key="3">
    <source>
        <dbReference type="ARBA" id="ARBA00022605"/>
    </source>
</evidence>
<comment type="subcellular location">
    <subcellularLocation>
        <location evidence="1 6">Cytoplasm</location>
    </subcellularLocation>
</comment>
<reference evidence="8" key="1">
    <citation type="submission" date="2024-07" db="EMBL/GenBank/DDBJ databases">
        <authorList>
            <person name="Li X.-J."/>
            <person name="Wang X."/>
        </authorList>
    </citation>
    <scope>NUCLEOTIDE SEQUENCE</scope>
    <source>
        <strain evidence="8">HSP-334</strain>
    </source>
</reference>
<comment type="catalytic activity">
    <reaction evidence="6">
        <text>L-homoserine + acetyl-CoA = O-acetyl-L-homoserine + CoA</text>
        <dbReference type="Rhea" id="RHEA:13701"/>
        <dbReference type="ChEBI" id="CHEBI:57287"/>
        <dbReference type="ChEBI" id="CHEBI:57288"/>
        <dbReference type="ChEBI" id="CHEBI:57476"/>
        <dbReference type="ChEBI" id="CHEBI:57716"/>
        <dbReference type="EC" id="2.3.1.31"/>
    </reaction>
</comment>
<dbReference type="GO" id="GO:0005737">
    <property type="term" value="C:cytoplasm"/>
    <property type="evidence" value="ECO:0007669"/>
    <property type="project" value="UniProtKB-SubCell"/>
</dbReference>
<dbReference type="Pfam" id="PF04204">
    <property type="entry name" value="HTS"/>
    <property type="match status" value="1"/>
</dbReference>
<dbReference type="NCBIfam" id="TIGR01001">
    <property type="entry name" value="metA"/>
    <property type="match status" value="1"/>
</dbReference>
<dbReference type="GO" id="GO:0004414">
    <property type="term" value="F:homoserine O-acetyltransferase activity"/>
    <property type="evidence" value="ECO:0007669"/>
    <property type="project" value="UniProtKB-EC"/>
</dbReference>
<feature type="active site" evidence="6">
    <location>
        <position position="237"/>
    </location>
</feature>
<dbReference type="PANTHER" id="PTHR20919">
    <property type="entry name" value="HOMOSERINE O-SUCCINYLTRANSFERASE"/>
    <property type="match status" value="1"/>
</dbReference>
<dbReference type="InterPro" id="IPR029062">
    <property type="entry name" value="Class_I_gatase-like"/>
</dbReference>
<dbReference type="GO" id="GO:0019281">
    <property type="term" value="P:L-methionine biosynthetic process from homoserine via O-succinyl-L-homoserine and cystathionine"/>
    <property type="evidence" value="ECO:0007669"/>
    <property type="project" value="InterPro"/>
</dbReference>
<dbReference type="KEGG" id="lrug:AB8B22_05680"/>
<dbReference type="HAMAP" id="MF_00295">
    <property type="entry name" value="MetA_acyltransf"/>
    <property type="match status" value="1"/>
</dbReference>
<accession>A0AB39VDY1</accession>
<proteinExistence type="inferred from homology"/>
<dbReference type="InterPro" id="IPR033752">
    <property type="entry name" value="MetA_family"/>
</dbReference>
<feature type="site" description="Important for acyl-CoA specificity" evidence="6">
    <location>
        <position position="111"/>
    </location>
</feature>
<evidence type="ECO:0000256" key="7">
    <source>
        <dbReference type="PIRSR" id="PIRSR000450-1"/>
    </source>
</evidence>
<dbReference type="PANTHER" id="PTHR20919:SF0">
    <property type="entry name" value="HOMOSERINE O-SUCCINYLTRANSFERASE"/>
    <property type="match status" value="1"/>
</dbReference>
<feature type="active site" description="Acyl-thioester intermediate" evidence="6 7">
    <location>
        <position position="142"/>
    </location>
</feature>
<dbReference type="PIRSF" id="PIRSF000450">
    <property type="entry name" value="H_ser_succinyltr"/>
    <property type="match status" value="1"/>
</dbReference>
<dbReference type="FunFam" id="3.40.50.880:FF:000004">
    <property type="entry name" value="Homoserine O-succinyltransferase"/>
    <property type="match status" value="1"/>
</dbReference>
<evidence type="ECO:0000256" key="6">
    <source>
        <dbReference type="HAMAP-Rule" id="MF_00295"/>
    </source>
</evidence>
<comment type="similarity">
    <text evidence="6">Belongs to the MetA family.</text>
</comment>
<dbReference type="AlphaFoldDB" id="A0AB39VDY1"/>
<keyword evidence="5 6" id="KW-0012">Acyltransferase</keyword>
<gene>
    <name evidence="8" type="primary">metA</name>
    <name evidence="6" type="synonym">metAA</name>
    <name evidence="8" type="ORF">AB8B22_05680</name>
</gene>
<evidence type="ECO:0000256" key="2">
    <source>
        <dbReference type="ARBA" id="ARBA00022490"/>
    </source>
</evidence>
<feature type="active site" description="Proton acceptor" evidence="6">
    <location>
        <position position="235"/>
    </location>
</feature>
<keyword evidence="3 6" id="KW-0028">Amino-acid biosynthesis</keyword>
<organism evidence="8">
    <name type="scientific">Leptotrichia rugosa</name>
    <dbReference type="NCBI Taxonomy" id="3239302"/>
    <lineage>
        <taxon>Bacteria</taxon>
        <taxon>Fusobacteriati</taxon>
        <taxon>Fusobacteriota</taxon>
        <taxon>Fusobacteriia</taxon>
        <taxon>Fusobacteriales</taxon>
        <taxon>Leptotrichiaceae</taxon>
        <taxon>Leptotrichia</taxon>
    </lineage>
</organism>
<feature type="binding site" evidence="6">
    <location>
        <position position="249"/>
    </location>
    <ligand>
        <name>substrate</name>
    </ligand>
</feature>
<dbReference type="SUPFAM" id="SSF52317">
    <property type="entry name" value="Class I glutamine amidotransferase-like"/>
    <property type="match status" value="1"/>
</dbReference>
<dbReference type="Gene3D" id="3.40.50.880">
    <property type="match status" value="1"/>
</dbReference>
<feature type="binding site" evidence="6">
    <location>
        <position position="192"/>
    </location>
    <ligand>
        <name>substrate</name>
    </ligand>
</feature>
<feature type="site" description="Important for substrate specificity" evidence="6">
    <location>
        <position position="192"/>
    </location>
</feature>
<comment type="caution">
    <text evidence="6">Lacks conserved residue(s) required for the propagation of feature annotation.</text>
</comment>
<dbReference type="EMBL" id="CP165644">
    <property type="protein sequence ID" value="XDU65918.1"/>
    <property type="molecule type" value="Genomic_DNA"/>
</dbReference>
<evidence type="ECO:0000256" key="1">
    <source>
        <dbReference type="ARBA" id="ARBA00004496"/>
    </source>
</evidence>
<comment type="pathway">
    <text evidence="6">Amino-acid biosynthesis; L-methionine biosynthesis via de novo pathway; O-acetyl-L-homoserine from L-homoserine: step 1/1.</text>
</comment>